<keyword evidence="1" id="KW-0677">Repeat</keyword>
<feature type="repeat" description="ARM" evidence="2">
    <location>
        <begin position="267"/>
        <end position="312"/>
    </location>
</feature>
<accession>A0ABD3UP15</accession>
<dbReference type="InterPro" id="IPR054296">
    <property type="entry name" value="DUF7032"/>
</dbReference>
<evidence type="ECO:0000313" key="4">
    <source>
        <dbReference type="EMBL" id="KAL3851269.1"/>
    </source>
</evidence>
<evidence type="ECO:0000256" key="2">
    <source>
        <dbReference type="PROSITE-ProRule" id="PRU00259"/>
    </source>
</evidence>
<gene>
    <name evidence="4" type="ORF">ACJIZ3_013151</name>
</gene>
<dbReference type="InterPro" id="IPR000225">
    <property type="entry name" value="Armadillo"/>
</dbReference>
<comment type="caution">
    <text evidence="4">The sequence shown here is derived from an EMBL/GenBank/DDBJ whole genome shotgun (WGS) entry which is preliminary data.</text>
</comment>
<dbReference type="AlphaFoldDB" id="A0ABD3UP15"/>
<dbReference type="PANTHER" id="PTHR46043:SF5">
    <property type="entry name" value="ARM REPEAT SUPERFAMILY PROTEIN"/>
    <property type="match status" value="1"/>
</dbReference>
<dbReference type="Pfam" id="PF23005">
    <property type="entry name" value="DUF7032"/>
    <property type="match status" value="1"/>
</dbReference>
<dbReference type="InterPro" id="IPR011989">
    <property type="entry name" value="ARM-like"/>
</dbReference>
<dbReference type="Pfam" id="PF00514">
    <property type="entry name" value="Arm"/>
    <property type="match status" value="1"/>
</dbReference>
<evidence type="ECO:0000256" key="1">
    <source>
        <dbReference type="ARBA" id="ARBA00022737"/>
    </source>
</evidence>
<keyword evidence="5" id="KW-1185">Reference proteome</keyword>
<reference evidence="4 5" key="1">
    <citation type="submission" date="2024-12" db="EMBL/GenBank/DDBJ databases">
        <title>The unique morphological basis and parallel evolutionary history of personate flowers in Penstemon.</title>
        <authorList>
            <person name="Depatie T.H."/>
            <person name="Wessinger C.A."/>
        </authorList>
    </citation>
    <scope>NUCLEOTIDE SEQUENCE [LARGE SCALE GENOMIC DNA]</scope>
    <source>
        <strain evidence="4">WTNN_2</strain>
        <tissue evidence="4">Leaf</tissue>
    </source>
</reference>
<dbReference type="InterPro" id="IPR016024">
    <property type="entry name" value="ARM-type_fold"/>
</dbReference>
<name>A0ABD3UP15_9LAMI</name>
<dbReference type="PROSITE" id="PS50176">
    <property type="entry name" value="ARM_REPEAT"/>
    <property type="match status" value="1"/>
</dbReference>
<sequence length="562" mass="62621">MGEVEKPTLQQTILLISSLISLSHSIRVFSTKWQSVRYKLDELFSSLTAVENCEFSEDFSLSITLESILLTLRSCHELANRCLTVSFSGKLLMKSDLDILSAKFDTHIKSLSDIYSMGLLTQNCALVVSRPSVSASRDDIKFYINDLLSRLKIGSTDMKKQALFAFNEVIKEDERYVKVSIEIDSLISLLVNFLDFHDSEIQEEAAKALCLIAGFQCYKSVLISAGVISPLIRVLACGSELSKEFAARCLMKVSENSDNAWSISAHGGVTALLKICGNDFDNRNDLVGLACGVLRNLVGVEEIKRFMVEEGAISEFIKLARCKDEVIQINSLDLLQTMAYGDESIKEMIIQGGGIRTFVRILDPKSSFSTKTREVAFRGIVNICCLENSLNLLVNYGFLDHILYFLRSGDILVQELSLKAAFWLCGTSTEAKKVMGDAGFMQVLVTFLDSKSFEIREIAAETLSNMVIVPKNRKRFVQNDQNVGMVLQMLDPMKANSGNKKLLLSILMSLTNSNSARKKIVNSGYLKNIEKLAEVEGSDAQKIVRKLSCNRFRSILNGLWHS</sequence>
<evidence type="ECO:0000313" key="5">
    <source>
        <dbReference type="Proteomes" id="UP001634393"/>
    </source>
</evidence>
<organism evidence="4 5">
    <name type="scientific">Penstemon smallii</name>
    <dbReference type="NCBI Taxonomy" id="265156"/>
    <lineage>
        <taxon>Eukaryota</taxon>
        <taxon>Viridiplantae</taxon>
        <taxon>Streptophyta</taxon>
        <taxon>Embryophyta</taxon>
        <taxon>Tracheophyta</taxon>
        <taxon>Spermatophyta</taxon>
        <taxon>Magnoliopsida</taxon>
        <taxon>eudicotyledons</taxon>
        <taxon>Gunneridae</taxon>
        <taxon>Pentapetalae</taxon>
        <taxon>asterids</taxon>
        <taxon>lamiids</taxon>
        <taxon>Lamiales</taxon>
        <taxon>Plantaginaceae</taxon>
        <taxon>Cheloneae</taxon>
        <taxon>Penstemon</taxon>
    </lineage>
</organism>
<dbReference type="Proteomes" id="UP001634393">
    <property type="component" value="Unassembled WGS sequence"/>
</dbReference>
<dbReference type="EMBL" id="JBJXBP010000001">
    <property type="protein sequence ID" value="KAL3851269.1"/>
    <property type="molecule type" value="Genomic_DNA"/>
</dbReference>
<dbReference type="SMART" id="SM00185">
    <property type="entry name" value="ARM"/>
    <property type="match status" value="6"/>
</dbReference>
<dbReference type="Gene3D" id="1.25.10.10">
    <property type="entry name" value="Leucine-rich Repeat Variant"/>
    <property type="match status" value="1"/>
</dbReference>
<dbReference type="PANTHER" id="PTHR46043">
    <property type="entry name" value="ARM REPEAT SUPERFAMILY PROTEIN"/>
    <property type="match status" value="1"/>
</dbReference>
<protein>
    <recommendedName>
        <fullName evidence="3">DUF7032 domain-containing protein</fullName>
    </recommendedName>
</protein>
<proteinExistence type="predicted"/>
<feature type="domain" description="DUF7032" evidence="3">
    <location>
        <begin position="11"/>
        <end position="118"/>
    </location>
</feature>
<dbReference type="SUPFAM" id="SSF48371">
    <property type="entry name" value="ARM repeat"/>
    <property type="match status" value="1"/>
</dbReference>
<evidence type="ECO:0000259" key="3">
    <source>
        <dbReference type="Pfam" id="PF23005"/>
    </source>
</evidence>